<dbReference type="STRING" id="546269.HMPREF0389_01286"/>
<keyword evidence="2" id="KW-0472">Membrane</keyword>
<feature type="transmembrane region" description="Helical" evidence="2">
    <location>
        <begin position="7"/>
        <end position="27"/>
    </location>
</feature>
<sequence length="166" mass="20383">MKKWIDEYVFLIEAFLTFINFPLLYIIYKQGLWTKEFMIPLFVVVFIAAISIDRYLKPFIKEKEVYCVDVRNVKAIVTFVSYLFFTSLSEKVDKQSFLGFLSMYPVWVIHFLFPIEQLLNHRNYVNGIEVEKYDFWSQDERKKKKQEKREEKKRRKDKNFWSRDEK</sequence>
<feature type="region of interest" description="Disordered" evidence="1">
    <location>
        <begin position="139"/>
        <end position="166"/>
    </location>
</feature>
<dbReference type="KEGG" id="faa:HMPREF0389_01286"/>
<feature type="compositionally biased region" description="Basic residues" evidence="1">
    <location>
        <begin position="142"/>
        <end position="157"/>
    </location>
</feature>
<dbReference type="RefSeq" id="WP_014263158.1">
    <property type="nucleotide sequence ID" value="NC_016630.1"/>
</dbReference>
<accession>D6GT48</accession>
<evidence type="ECO:0000313" key="3">
    <source>
        <dbReference type="EMBL" id="EFE28033.1"/>
    </source>
</evidence>
<evidence type="ECO:0000256" key="1">
    <source>
        <dbReference type="SAM" id="MobiDB-lite"/>
    </source>
</evidence>
<dbReference type="EMBL" id="CP002390">
    <property type="protein sequence ID" value="EFE28033.1"/>
    <property type="molecule type" value="Genomic_DNA"/>
</dbReference>
<dbReference type="Proteomes" id="UP000007468">
    <property type="component" value="Chromosome"/>
</dbReference>
<reference evidence="4" key="1">
    <citation type="submission" date="2010-12" db="EMBL/GenBank/DDBJ databases">
        <title>The genome sequence of Filifactor alocis strain ATCC 35896.</title>
        <authorList>
            <consortium name="The Broad Institute Genome Sequencing Platform"/>
            <person name="Ward D."/>
            <person name="Earl A."/>
            <person name="Feldgarden M."/>
            <person name="Young S.K."/>
            <person name="Gargeya S."/>
            <person name="Zeng Q."/>
            <person name="Alvarado L."/>
            <person name="Berlin A."/>
            <person name="Bochicchio J."/>
            <person name="Chapman S.B."/>
            <person name="Chen Z."/>
            <person name="Freedman E."/>
            <person name="Gellesch M."/>
            <person name="Goldberg J."/>
            <person name="Griggs A."/>
            <person name="Gujja S."/>
            <person name="Heilman E."/>
            <person name="Heiman D."/>
            <person name="Howarth C."/>
            <person name="Mehta T."/>
            <person name="Neiman D."/>
            <person name="Pearson M."/>
            <person name="Roberts A."/>
            <person name="Saif S."/>
            <person name="Shea T."/>
            <person name="Shenoy N."/>
            <person name="Sisk P."/>
            <person name="Stolte C."/>
            <person name="Sykes S."/>
            <person name="White J."/>
            <person name="Yandava C."/>
            <person name="Izard J."/>
            <person name="Blanton J.M."/>
            <person name="Baranova O.V."/>
            <person name="Tanner A.C."/>
            <person name="Dewhirst F.E."/>
            <person name="Haas B."/>
            <person name="Nusbaum C."/>
            <person name="Birren B."/>
        </authorList>
    </citation>
    <scope>NUCLEOTIDE SEQUENCE [LARGE SCALE GENOMIC DNA]</scope>
    <source>
        <strain evidence="4">ATCC 35896 / D40 B5</strain>
    </source>
</reference>
<keyword evidence="2" id="KW-1133">Transmembrane helix</keyword>
<keyword evidence="4" id="KW-1185">Reference proteome</keyword>
<proteinExistence type="predicted"/>
<organism evidence="3 4">
    <name type="scientific">Filifactor alocis (strain ATCC 35896 / CCUG 47790 / D40 B5)</name>
    <name type="common">Fusobacterium alocis</name>
    <dbReference type="NCBI Taxonomy" id="546269"/>
    <lineage>
        <taxon>Bacteria</taxon>
        <taxon>Bacillati</taxon>
        <taxon>Bacillota</taxon>
        <taxon>Clostridia</taxon>
        <taxon>Peptostreptococcales</taxon>
        <taxon>Filifactoraceae</taxon>
        <taxon>Filifactor</taxon>
    </lineage>
</organism>
<gene>
    <name evidence="3" type="ordered locus">HMPREF0389_01286</name>
</gene>
<evidence type="ECO:0000256" key="2">
    <source>
        <dbReference type="SAM" id="Phobius"/>
    </source>
</evidence>
<dbReference type="AlphaFoldDB" id="D6GT48"/>
<keyword evidence="2" id="KW-0812">Transmembrane</keyword>
<evidence type="ECO:0000313" key="4">
    <source>
        <dbReference type="Proteomes" id="UP000007468"/>
    </source>
</evidence>
<protein>
    <submittedName>
        <fullName evidence="3">Uncharacterized protein</fullName>
    </submittedName>
</protein>
<name>D6GT48_FILAD</name>
<feature type="transmembrane region" description="Helical" evidence="2">
    <location>
        <begin position="39"/>
        <end position="56"/>
    </location>
</feature>